<feature type="region of interest" description="Disordered" evidence="1">
    <location>
        <begin position="671"/>
        <end position="793"/>
    </location>
</feature>
<feature type="region of interest" description="Disordered" evidence="1">
    <location>
        <begin position="159"/>
        <end position="222"/>
    </location>
</feature>
<feature type="compositionally biased region" description="Polar residues" evidence="1">
    <location>
        <begin position="505"/>
        <end position="535"/>
    </location>
</feature>
<dbReference type="Proteomes" id="UP000728185">
    <property type="component" value="Unassembled WGS sequence"/>
</dbReference>
<feature type="compositionally biased region" description="Acidic residues" evidence="1">
    <location>
        <begin position="44"/>
        <end position="55"/>
    </location>
</feature>
<feature type="compositionally biased region" description="Basic residues" evidence="1">
    <location>
        <begin position="683"/>
        <end position="693"/>
    </location>
</feature>
<reference evidence="2" key="1">
    <citation type="submission" date="2019-05" db="EMBL/GenBank/DDBJ databases">
        <title>Annotation for the trematode Fasciolopsis buski.</title>
        <authorList>
            <person name="Choi Y.-J."/>
        </authorList>
    </citation>
    <scope>NUCLEOTIDE SEQUENCE</scope>
    <source>
        <strain evidence="2">HT</strain>
        <tissue evidence="2">Whole worm</tissue>
    </source>
</reference>
<dbReference type="EMBL" id="LUCM01004119">
    <property type="protein sequence ID" value="KAA0194775.1"/>
    <property type="molecule type" value="Genomic_DNA"/>
</dbReference>
<feature type="region of interest" description="Disordered" evidence="1">
    <location>
        <begin position="1"/>
        <end position="90"/>
    </location>
</feature>
<protein>
    <submittedName>
        <fullName evidence="2">Serine/arginine repetitive matrix protein 2</fullName>
    </submittedName>
</protein>
<dbReference type="AlphaFoldDB" id="A0A8E0RZB8"/>
<feature type="region of interest" description="Disordered" evidence="1">
    <location>
        <begin position="1008"/>
        <end position="1037"/>
    </location>
</feature>
<feature type="compositionally biased region" description="Basic and acidic residues" evidence="1">
    <location>
        <begin position="550"/>
        <end position="568"/>
    </location>
</feature>
<feature type="compositionally biased region" description="Basic and acidic residues" evidence="1">
    <location>
        <begin position="444"/>
        <end position="469"/>
    </location>
</feature>
<feature type="compositionally biased region" description="Low complexity" evidence="1">
    <location>
        <begin position="711"/>
        <end position="746"/>
    </location>
</feature>
<feature type="region of interest" description="Disordered" evidence="1">
    <location>
        <begin position="242"/>
        <end position="590"/>
    </location>
</feature>
<feature type="region of interest" description="Disordered" evidence="1">
    <location>
        <begin position="818"/>
        <end position="837"/>
    </location>
</feature>
<feature type="compositionally biased region" description="Low complexity" evidence="1">
    <location>
        <begin position="269"/>
        <end position="291"/>
    </location>
</feature>
<feature type="compositionally biased region" description="Basic and acidic residues" evidence="1">
    <location>
        <begin position="173"/>
        <end position="182"/>
    </location>
</feature>
<keyword evidence="3" id="KW-1185">Reference proteome</keyword>
<evidence type="ECO:0000313" key="2">
    <source>
        <dbReference type="EMBL" id="KAA0194775.1"/>
    </source>
</evidence>
<evidence type="ECO:0000313" key="3">
    <source>
        <dbReference type="Proteomes" id="UP000728185"/>
    </source>
</evidence>
<comment type="caution">
    <text evidence="2">The sequence shown here is derived from an EMBL/GenBank/DDBJ whole genome shotgun (WGS) entry which is preliminary data.</text>
</comment>
<gene>
    <name evidence="2" type="ORF">FBUS_05563</name>
</gene>
<feature type="compositionally biased region" description="Low complexity" evidence="1">
    <location>
        <begin position="767"/>
        <end position="786"/>
    </location>
</feature>
<sequence length="1067" mass="117776">EVDDQLDFEDDNFQEYSKDQKGAGKCSAEDSTSGVEGSLHSADEGELPSEEETDPSDDKSSEEGEISSEIEEMEIAVDQSPVKEETPWERGLRLAHERLERAKLLKAAEKDLAEKRMNLEVPTSAVEPEQEAAKEDVFWPCYYQAFIIGRTELTGHRFLPEDLQPPTESQLAEWRRGLDSGRHNRRQPRYRRASSRSTSSSASSSSRSSSRTSSSESSNASSLASVAASWKATCAKAMKDYLNSPLGSKGRRGRYAHGRWRRGQRGHSSRSSASSSDSSDSRSLSDVPRSRAILASRAAGSLATQGVRRAWPEESRRPGRRGKSRSSRSSSGSESRSDSSRESTDADRRRGWKYGPRGRKDGDSDARSSSQESSRDRREVPPLPHERPVKRPWVAAPGLASASATSAQNRQRSRDSSQSHSDSPSPADEKRFITSWSRSPSSGGERRARDTVTRERLPDVVPGSHREIRGATPSRKKKSRSPFAGIRGPATSADQTPHEVDHLTSYPSTNGQQTVPSGIGYGTSSLIPDTQSSVHLSYPPSGPPAPSTHMPDRPELERPHTGSVHETETPVPNQTGGELPLAPNRPGVRLTLAPRLKASAVGIASLTGVTSRSSNRPFPPSPPPQSRAHKLPLPPSVTERGSSPGAPPTPAPLTAEQIRIQAEAAAAIVEARERRRAAAEAARRHRNPNRRKHNDLSNIPIRGRPTYRRQSFSSSSSSSPHSSRSHSSAASSTRSKSASASRSTSPQTPDSRCDDPYGLSNRPDYQPPRGNYARRGGAGAPRRGGPSQFGREDYRDQTEDYYNPQYGRQTHHGLNSQQPFMFQSHNTPAEGGRVRDRGEIGRTDRAQATYRHRGGFETAERQRVSYKTSSMKMGNDYPIDVEDVYPGPPQRHRNDLKVAVPNSNRYNSFDELEQQRYPAVQRRVVSQTSAGERIVRPRTPHGVYEEPFIDRRSPRISEDHRLRGADRIQSRKDDRDLDISLGAPARKRTCIIASPEVEPSVFNPEMRRARARHRSRGPGASGAPIDRSEPFESDAGSFAAEQRLRELRERLNLVDDRIAEIKASSAR</sequence>
<feature type="region of interest" description="Disordered" evidence="1">
    <location>
        <begin position="606"/>
        <end position="659"/>
    </location>
</feature>
<proteinExistence type="predicted"/>
<feature type="compositionally biased region" description="Acidic residues" evidence="1">
    <location>
        <begin position="1"/>
        <end position="13"/>
    </location>
</feature>
<feature type="compositionally biased region" description="Basic residues" evidence="1">
    <location>
        <begin position="183"/>
        <end position="194"/>
    </location>
</feature>
<feature type="non-terminal residue" evidence="2">
    <location>
        <position position="1"/>
    </location>
</feature>
<feature type="compositionally biased region" description="Basic and acidic residues" evidence="1">
    <location>
        <begin position="671"/>
        <end position="682"/>
    </location>
</feature>
<dbReference type="OrthoDB" id="6265836at2759"/>
<name>A0A8E0RZB8_9TREM</name>
<organism evidence="2 3">
    <name type="scientific">Fasciolopsis buskii</name>
    <dbReference type="NCBI Taxonomy" id="27845"/>
    <lineage>
        <taxon>Eukaryota</taxon>
        <taxon>Metazoa</taxon>
        <taxon>Spiralia</taxon>
        <taxon>Lophotrochozoa</taxon>
        <taxon>Platyhelminthes</taxon>
        <taxon>Trematoda</taxon>
        <taxon>Digenea</taxon>
        <taxon>Plagiorchiida</taxon>
        <taxon>Echinostomata</taxon>
        <taxon>Echinostomatoidea</taxon>
        <taxon>Fasciolidae</taxon>
        <taxon>Fasciolopsis</taxon>
    </lineage>
</organism>
<feature type="compositionally biased region" description="Acidic residues" evidence="1">
    <location>
        <begin position="63"/>
        <end position="75"/>
    </location>
</feature>
<feature type="compositionally biased region" description="Basic residues" evidence="1">
    <location>
        <begin position="249"/>
        <end position="268"/>
    </location>
</feature>
<feature type="compositionally biased region" description="Basic and acidic residues" evidence="1">
    <location>
        <begin position="81"/>
        <end position="90"/>
    </location>
</feature>
<feature type="compositionally biased region" description="Low complexity" evidence="1">
    <location>
        <begin position="195"/>
        <end position="222"/>
    </location>
</feature>
<feature type="compositionally biased region" description="Polar residues" evidence="1">
    <location>
        <begin position="818"/>
        <end position="827"/>
    </location>
</feature>
<accession>A0A8E0RZB8</accession>
<evidence type="ECO:0000256" key="1">
    <source>
        <dbReference type="SAM" id="MobiDB-lite"/>
    </source>
</evidence>
<feature type="compositionally biased region" description="Basic and acidic residues" evidence="1">
    <location>
        <begin position="335"/>
        <end position="349"/>
    </location>
</feature>
<feature type="compositionally biased region" description="Basic and acidic residues" evidence="1">
    <location>
        <begin position="373"/>
        <end position="389"/>
    </location>
</feature>